<dbReference type="PANTHER" id="PTHR46140">
    <property type="entry name" value="VACUOLAR TRANSPORTER CHAPERONE 1-RELATED"/>
    <property type="match status" value="1"/>
</dbReference>
<dbReference type="EMBL" id="JAUEPP010000004">
    <property type="protein sequence ID" value="KAK3345221.1"/>
    <property type="molecule type" value="Genomic_DNA"/>
</dbReference>
<feature type="compositionally biased region" description="Polar residues" evidence="7">
    <location>
        <begin position="568"/>
        <end position="583"/>
    </location>
</feature>
<dbReference type="InterPro" id="IPR051572">
    <property type="entry name" value="VTC_Complex_Subunit"/>
</dbReference>
<dbReference type="GO" id="GO:0033254">
    <property type="term" value="C:vacuolar transporter chaperone complex"/>
    <property type="evidence" value="ECO:0007669"/>
    <property type="project" value="TreeGrafter"/>
</dbReference>
<evidence type="ECO:0000256" key="2">
    <source>
        <dbReference type="ARBA" id="ARBA00022554"/>
    </source>
</evidence>
<protein>
    <submittedName>
        <fullName evidence="10">VTC domain-containing protein</fullName>
    </submittedName>
</protein>
<reference evidence="10" key="2">
    <citation type="submission" date="2023-06" db="EMBL/GenBank/DDBJ databases">
        <authorList>
            <consortium name="Lawrence Berkeley National Laboratory"/>
            <person name="Haridas S."/>
            <person name="Hensen N."/>
            <person name="Bonometti L."/>
            <person name="Westerberg I."/>
            <person name="Brannstrom I.O."/>
            <person name="Guillou S."/>
            <person name="Cros-Aarteil S."/>
            <person name="Calhoun S."/>
            <person name="Kuo A."/>
            <person name="Mondo S."/>
            <person name="Pangilinan J."/>
            <person name="Riley R."/>
            <person name="Labutti K."/>
            <person name="Andreopoulos B."/>
            <person name="Lipzen A."/>
            <person name="Chen C."/>
            <person name="Yanf M."/>
            <person name="Daum C."/>
            <person name="Ng V."/>
            <person name="Clum A."/>
            <person name="Steindorff A."/>
            <person name="Ohm R."/>
            <person name="Martin F."/>
            <person name="Silar P."/>
            <person name="Natvig D."/>
            <person name="Lalanne C."/>
            <person name="Gautier V."/>
            <person name="Ament-Velasquez S.L."/>
            <person name="Kruys A."/>
            <person name="Hutchinson M.I."/>
            <person name="Powell A.J."/>
            <person name="Barry K."/>
            <person name="Miller A.N."/>
            <person name="Grigoriev I.V."/>
            <person name="Debuchy R."/>
            <person name="Gladieux P."/>
            <person name="Thoren M.H."/>
            <person name="Johannesson H."/>
        </authorList>
    </citation>
    <scope>NUCLEOTIDE SEQUENCE</scope>
    <source>
        <strain evidence="10">CBS 560.94</strain>
    </source>
</reference>
<dbReference type="CDD" id="cd07892">
    <property type="entry name" value="PolyPPase_VTC2-3_like"/>
    <property type="match status" value="1"/>
</dbReference>
<keyword evidence="6" id="KW-0175">Coiled coil</keyword>
<feature type="domain" description="SPX" evidence="9">
    <location>
        <begin position="1"/>
        <end position="155"/>
    </location>
</feature>
<evidence type="ECO:0000313" key="10">
    <source>
        <dbReference type="EMBL" id="KAK3345221.1"/>
    </source>
</evidence>
<reference evidence="10" key="1">
    <citation type="journal article" date="2023" name="Mol. Phylogenet. Evol.">
        <title>Genome-scale phylogeny and comparative genomics of the fungal order Sordariales.</title>
        <authorList>
            <person name="Hensen N."/>
            <person name="Bonometti L."/>
            <person name="Westerberg I."/>
            <person name="Brannstrom I.O."/>
            <person name="Guillou S."/>
            <person name="Cros-Aarteil S."/>
            <person name="Calhoun S."/>
            <person name="Haridas S."/>
            <person name="Kuo A."/>
            <person name="Mondo S."/>
            <person name="Pangilinan J."/>
            <person name="Riley R."/>
            <person name="LaButti K."/>
            <person name="Andreopoulos B."/>
            <person name="Lipzen A."/>
            <person name="Chen C."/>
            <person name="Yan M."/>
            <person name="Daum C."/>
            <person name="Ng V."/>
            <person name="Clum A."/>
            <person name="Steindorff A."/>
            <person name="Ohm R.A."/>
            <person name="Martin F."/>
            <person name="Silar P."/>
            <person name="Natvig D.O."/>
            <person name="Lalanne C."/>
            <person name="Gautier V."/>
            <person name="Ament-Velasquez S.L."/>
            <person name="Kruys A."/>
            <person name="Hutchinson M.I."/>
            <person name="Powell A.J."/>
            <person name="Barry K."/>
            <person name="Miller A.N."/>
            <person name="Grigoriev I.V."/>
            <person name="Debuchy R."/>
            <person name="Gladieux P."/>
            <person name="Hiltunen Thoren M."/>
            <person name="Johannesson H."/>
        </authorList>
    </citation>
    <scope>NUCLEOTIDE SEQUENCE</scope>
    <source>
        <strain evidence="10">CBS 560.94</strain>
    </source>
</reference>
<feature type="coiled-coil region" evidence="6">
    <location>
        <begin position="55"/>
        <end position="126"/>
    </location>
</feature>
<evidence type="ECO:0000259" key="9">
    <source>
        <dbReference type="PROSITE" id="PS51382"/>
    </source>
</evidence>
<keyword evidence="5 8" id="KW-0472">Membrane</keyword>
<evidence type="ECO:0000256" key="7">
    <source>
        <dbReference type="SAM" id="MobiDB-lite"/>
    </source>
</evidence>
<dbReference type="PANTHER" id="PTHR46140:SF2">
    <property type="entry name" value="VACUOLAR TRANSPORTER CHAPERONE 3 COMPLEX SUBUNIT 3-RELATED"/>
    <property type="match status" value="1"/>
</dbReference>
<name>A0AAE0JFA0_9PEZI</name>
<comment type="caution">
    <text evidence="10">The sequence shown here is derived from an EMBL/GenBank/DDBJ whole genome shotgun (WGS) entry which is preliminary data.</text>
</comment>
<dbReference type="GO" id="GO:0006799">
    <property type="term" value="P:polyphosphate biosynthetic process"/>
    <property type="evidence" value="ECO:0007669"/>
    <property type="project" value="UniProtKB-ARBA"/>
</dbReference>
<evidence type="ECO:0000256" key="8">
    <source>
        <dbReference type="SAM" id="Phobius"/>
    </source>
</evidence>
<comment type="subcellular location">
    <subcellularLocation>
        <location evidence="1">Vacuole membrane</location>
        <topology evidence="1">Multi-pass membrane protein</topology>
    </subcellularLocation>
</comment>
<dbReference type="InterPro" id="IPR004331">
    <property type="entry name" value="SPX_dom"/>
</dbReference>
<keyword evidence="11" id="KW-1185">Reference proteome</keyword>
<gene>
    <name evidence="10" type="ORF">B0H65DRAFT_199769</name>
</gene>
<sequence length="800" mass="91918">MRFGKTLKQSIYEPWRDKYIEYDKLKSLLREDRPDDDDEPWTEEDEVRFCDEIFNVQLEKVAQFQEEKMQELRQRVDAAFEKLRDLPPADSQNKDKPTDEALAQQLKELEAELDGITNEVKELQKYSNINYTGFLKIVKKHDRKRGDRYKIRPIMQVSLSKRPFNSEQGYSPLLNKLSLMYFAIRQHLEENAPAEPYHLDPVSQPETHNGEKYTAYKFWVHPDNLLEVKTFILRRLPTLVYSHQSAKEWDGDEDPTITSLYFDNANFQMYYQKVEREAEASSLRLRWYGQLSQKPEIVFEQKIIHDNGTSEERKFPIKEKYIKPFLDGEYKMEKSIQKMERQGQSTADVEEFRSTAEAIQDYIRSNKLEPVVRANYARTAFQNPGDDRIRMSIDTNIAFIREDTLDRDRPCRDPQNWHRTDIDDSNMTYPFKNINQSEVSRFPYAVLEIKLKEDQNRKRPVWVTDLMASHLVHPCPRFSKFLQGVASLFEDYVNRLPFWLPDLDTDIRKDPQVAFEEEEAKRAHRAQNEQVVGSFLGTKLGNSFKPSRSSPMAKSYLAERVAAESSGAKAQTPASGTDRTPTGATPAGELNGSTSGQQQDGGQQQGGRSDYGTMTLSSVFPGFSLSKYSIAMRLKRAQHEGGRRGSVTLPPGVEEPTEWLKNSGPLQIEPKVWLANERTFLKWQHICVLLGGLAISLYTAAGRDTVAEYIAVGFILVAAFAGGWGYFLLHSRRKMIMERSGKDFDNFFGPLVISAALMVALILNFSFAYRDFLARTRAGTKVEALFIQSSSSSASPVDLR</sequence>
<dbReference type="Pfam" id="PF02656">
    <property type="entry name" value="DUF202"/>
    <property type="match status" value="1"/>
</dbReference>
<dbReference type="RefSeq" id="XP_062681834.1">
    <property type="nucleotide sequence ID" value="XM_062821765.1"/>
</dbReference>
<evidence type="ECO:0000256" key="1">
    <source>
        <dbReference type="ARBA" id="ARBA00004128"/>
    </source>
</evidence>
<dbReference type="FunFam" id="3.20.100.30:FF:000002">
    <property type="entry name" value="Vacuolar transporter chaperone"/>
    <property type="match status" value="1"/>
</dbReference>
<keyword evidence="4 8" id="KW-1133">Transmembrane helix</keyword>
<proteinExistence type="predicted"/>
<dbReference type="Proteomes" id="UP001278500">
    <property type="component" value="Unassembled WGS sequence"/>
</dbReference>
<evidence type="ECO:0000256" key="3">
    <source>
        <dbReference type="ARBA" id="ARBA00022692"/>
    </source>
</evidence>
<feature type="transmembrane region" description="Helical" evidence="8">
    <location>
        <begin position="683"/>
        <end position="702"/>
    </location>
</feature>
<dbReference type="CDD" id="cd14480">
    <property type="entry name" value="SPX_VTC2_like"/>
    <property type="match status" value="1"/>
</dbReference>
<feature type="region of interest" description="Disordered" evidence="7">
    <location>
        <begin position="641"/>
        <end position="660"/>
    </location>
</feature>
<dbReference type="InterPro" id="IPR018966">
    <property type="entry name" value="VTC_domain"/>
</dbReference>
<accession>A0AAE0JFA0</accession>
<dbReference type="GeneID" id="87858919"/>
<dbReference type="InterPro" id="IPR042267">
    <property type="entry name" value="VTC_sf"/>
</dbReference>
<dbReference type="GO" id="GO:0000329">
    <property type="term" value="C:fungal-type vacuole membrane"/>
    <property type="evidence" value="ECO:0007669"/>
    <property type="project" value="TreeGrafter"/>
</dbReference>
<dbReference type="Pfam" id="PF09359">
    <property type="entry name" value="VTC"/>
    <property type="match status" value="1"/>
</dbReference>
<evidence type="ECO:0000256" key="4">
    <source>
        <dbReference type="ARBA" id="ARBA00022989"/>
    </source>
</evidence>
<evidence type="ECO:0000313" key="11">
    <source>
        <dbReference type="Proteomes" id="UP001278500"/>
    </source>
</evidence>
<feature type="region of interest" description="Disordered" evidence="7">
    <location>
        <begin position="564"/>
        <end position="611"/>
    </location>
</feature>
<evidence type="ECO:0000256" key="5">
    <source>
        <dbReference type="ARBA" id="ARBA00023136"/>
    </source>
</evidence>
<evidence type="ECO:0000256" key="6">
    <source>
        <dbReference type="SAM" id="Coils"/>
    </source>
</evidence>
<keyword evidence="3 8" id="KW-0812">Transmembrane</keyword>
<organism evidence="10 11">
    <name type="scientific">Neurospora tetraspora</name>
    <dbReference type="NCBI Taxonomy" id="94610"/>
    <lineage>
        <taxon>Eukaryota</taxon>
        <taxon>Fungi</taxon>
        <taxon>Dikarya</taxon>
        <taxon>Ascomycota</taxon>
        <taxon>Pezizomycotina</taxon>
        <taxon>Sordariomycetes</taxon>
        <taxon>Sordariomycetidae</taxon>
        <taxon>Sordariales</taxon>
        <taxon>Sordariaceae</taxon>
        <taxon>Neurospora</taxon>
    </lineage>
</organism>
<feature type="transmembrane region" description="Helical" evidence="8">
    <location>
        <begin position="747"/>
        <end position="767"/>
    </location>
</feature>
<dbReference type="PROSITE" id="PS51382">
    <property type="entry name" value="SPX"/>
    <property type="match status" value="1"/>
</dbReference>
<feature type="transmembrane region" description="Helical" evidence="8">
    <location>
        <begin position="709"/>
        <end position="727"/>
    </location>
</feature>
<dbReference type="AlphaFoldDB" id="A0AAE0JFA0"/>
<dbReference type="Gene3D" id="3.20.100.30">
    <property type="entry name" value="VTC, catalytic tunnel domain"/>
    <property type="match status" value="1"/>
</dbReference>
<dbReference type="InterPro" id="IPR003807">
    <property type="entry name" value="DUF202"/>
</dbReference>
<keyword evidence="2" id="KW-0926">Vacuole</keyword>